<feature type="compositionally biased region" description="Low complexity" evidence="1">
    <location>
        <begin position="96"/>
        <end position="108"/>
    </location>
</feature>
<gene>
    <name evidence="3" type="ORF">SAMN04488068_1496</name>
</gene>
<dbReference type="EMBL" id="FQWZ01000003">
    <property type="protein sequence ID" value="SHG81435.1"/>
    <property type="molecule type" value="Genomic_DNA"/>
</dbReference>
<feature type="region of interest" description="Disordered" evidence="1">
    <location>
        <begin position="86"/>
        <end position="142"/>
    </location>
</feature>
<protein>
    <recommendedName>
        <fullName evidence="5">MetA-pathway of phenol degradation</fullName>
    </recommendedName>
</protein>
<dbReference type="Proteomes" id="UP000199758">
    <property type="component" value="Unassembled WGS sequence"/>
</dbReference>
<dbReference type="RefSeq" id="WP_072896115.1">
    <property type="nucleotide sequence ID" value="NZ_FQWZ01000003.1"/>
</dbReference>
<evidence type="ECO:0000256" key="1">
    <source>
        <dbReference type="SAM" id="MobiDB-lite"/>
    </source>
</evidence>
<reference evidence="3 4" key="1">
    <citation type="submission" date="2016-11" db="EMBL/GenBank/DDBJ databases">
        <authorList>
            <person name="Jaros S."/>
            <person name="Januszkiewicz K."/>
            <person name="Wedrychowicz H."/>
        </authorList>
    </citation>
    <scope>NUCLEOTIDE SEQUENCE [LARGE SCALE GENOMIC DNA]</scope>
    <source>
        <strain evidence="3 4">CGMCC 1.7049</strain>
    </source>
</reference>
<evidence type="ECO:0000313" key="3">
    <source>
        <dbReference type="EMBL" id="SHG81435.1"/>
    </source>
</evidence>
<dbReference type="OrthoDB" id="194048at2"/>
<keyword evidence="2" id="KW-0732">Signal</keyword>
<organism evidence="3 4">
    <name type="scientific">Hydrocarboniphaga daqingensis</name>
    <dbReference type="NCBI Taxonomy" id="490188"/>
    <lineage>
        <taxon>Bacteria</taxon>
        <taxon>Pseudomonadati</taxon>
        <taxon>Pseudomonadota</taxon>
        <taxon>Gammaproteobacteria</taxon>
        <taxon>Nevskiales</taxon>
        <taxon>Nevskiaceae</taxon>
        <taxon>Hydrocarboniphaga</taxon>
    </lineage>
</organism>
<keyword evidence="4" id="KW-1185">Reference proteome</keyword>
<accession>A0A1M5MW41</accession>
<feature type="compositionally biased region" description="Acidic residues" evidence="1">
    <location>
        <begin position="118"/>
        <end position="139"/>
    </location>
</feature>
<evidence type="ECO:0000313" key="4">
    <source>
        <dbReference type="Proteomes" id="UP000199758"/>
    </source>
</evidence>
<sequence length="313" mass="32124">MTIDIKRLLRCGICGLAASGSAVGTASAATALQLTAGSEYSSGRYGGSTRTDTLVTPITARLRWNHWSLRASLPIVNLSGPADVTVLVGDDGGGDSSSSGEESSNSGSGSSGSGSGSDPDDGDDTAEEIEEELEDEAEDIERFDANRNVTGIGDASLALTYSFNDIAGSAFYVDATGRVKFATGSERKGLGVGATDYAATGELGWDSGLYGAYVGGGRRFLGDNQLLDRVDGWQAGGGAWVNVTPAVELGANVQWRSASVQGDTHPASADGTVTVRLSDRWRVSIAGGAGLSDGSADYFGGLTLLWNVASTRR</sequence>
<dbReference type="AlphaFoldDB" id="A0A1M5MW41"/>
<evidence type="ECO:0008006" key="5">
    <source>
        <dbReference type="Google" id="ProtNLM"/>
    </source>
</evidence>
<name>A0A1M5MW41_9GAMM</name>
<feature type="signal peptide" evidence="2">
    <location>
        <begin position="1"/>
        <end position="28"/>
    </location>
</feature>
<evidence type="ECO:0000256" key="2">
    <source>
        <dbReference type="SAM" id="SignalP"/>
    </source>
</evidence>
<feature type="chain" id="PRO_5012997003" description="MetA-pathway of phenol degradation" evidence="2">
    <location>
        <begin position="29"/>
        <end position="313"/>
    </location>
</feature>
<proteinExistence type="predicted"/>